<comment type="caution">
    <text evidence="4">The sequence shown here is derived from an EMBL/GenBank/DDBJ whole genome shotgun (WGS) entry which is preliminary data.</text>
</comment>
<dbReference type="InterPro" id="IPR036148">
    <property type="entry name" value="MmgE/PrpD_sf"/>
</dbReference>
<dbReference type="GO" id="GO:0016829">
    <property type="term" value="F:lyase activity"/>
    <property type="evidence" value="ECO:0007669"/>
    <property type="project" value="InterPro"/>
</dbReference>
<dbReference type="InterPro" id="IPR042188">
    <property type="entry name" value="MmgE/PrpD_sf_2"/>
</dbReference>
<evidence type="ECO:0000259" key="3">
    <source>
        <dbReference type="Pfam" id="PF19305"/>
    </source>
</evidence>
<evidence type="ECO:0000256" key="1">
    <source>
        <dbReference type="ARBA" id="ARBA00006174"/>
    </source>
</evidence>
<dbReference type="Gene3D" id="1.10.4100.10">
    <property type="entry name" value="2-methylcitrate dehydratase PrpD"/>
    <property type="match status" value="1"/>
</dbReference>
<sequence length="446" mass="47511">MSRLTADIAHDASKVMLDDISPEARRVARHCILDLLAVTLAAWKDPLAQILLDEAKDEQSRPVSTILGSGYRTSASQAALVNGTTSHALDYDDASLALNGHPSAAILPAVLAEAEAIGASGEAVLTAFVAGYEAACRIGSLMHPDHYRRGFHNTATIGALGAAVACSRLLGSDAATVRRALGIAGTLAAGLKHSFGTMSKPLHAGWANHTGLMAARYARRGLTSREDMLDAEYGFARTMSRDHHLNRAYARPNGGWHILNNLFKYHACCYNIHAPIDAAREIMARSGIVADAIKQVTIQVSPVLDTVCNVQDPQSGLEIKFSLRHAVAMALCGVDTADIASFSDANALRPDLVAMRDRVAVEWIEAEDTFARVIIENDDGARLEATADSSIPSANLDQQEAKLTTKFAALVNPILGVGRANQVIATISEFESLEDVNVLLLGCVSD</sequence>
<dbReference type="RefSeq" id="WP_130160248.1">
    <property type="nucleotide sequence ID" value="NZ_SGIS01000059.1"/>
</dbReference>
<dbReference type="SUPFAM" id="SSF103378">
    <property type="entry name" value="2-methylcitrate dehydratase PrpD"/>
    <property type="match status" value="1"/>
</dbReference>
<dbReference type="Pfam" id="PF19305">
    <property type="entry name" value="MmgE_PrpD_C"/>
    <property type="match status" value="1"/>
</dbReference>
<dbReference type="Pfam" id="PF03972">
    <property type="entry name" value="MmgE_PrpD_N"/>
    <property type="match status" value="1"/>
</dbReference>
<dbReference type="InterPro" id="IPR045336">
    <property type="entry name" value="MmgE_PrpD_N"/>
</dbReference>
<reference evidence="4 5" key="1">
    <citation type="submission" date="2019-02" db="EMBL/GenBank/DDBJ databases">
        <authorList>
            <person name="Li Y."/>
        </authorList>
    </citation>
    <scope>NUCLEOTIDE SEQUENCE [LARGE SCALE GENOMIC DNA]</scope>
    <source>
        <strain evidence="4 5">3-7</strain>
    </source>
</reference>
<dbReference type="InterPro" id="IPR045337">
    <property type="entry name" value="MmgE_PrpD_C"/>
</dbReference>
<feature type="domain" description="MmgE/PrpD N-terminal" evidence="2">
    <location>
        <begin position="7"/>
        <end position="246"/>
    </location>
</feature>
<dbReference type="PANTHER" id="PTHR16943">
    <property type="entry name" value="2-METHYLCITRATE DEHYDRATASE-RELATED"/>
    <property type="match status" value="1"/>
</dbReference>
<organism evidence="4 5">
    <name type="scientific">Sphingomonas populi</name>
    <dbReference type="NCBI Taxonomy" id="2484750"/>
    <lineage>
        <taxon>Bacteria</taxon>
        <taxon>Pseudomonadati</taxon>
        <taxon>Pseudomonadota</taxon>
        <taxon>Alphaproteobacteria</taxon>
        <taxon>Sphingomonadales</taxon>
        <taxon>Sphingomonadaceae</taxon>
        <taxon>Sphingomonas</taxon>
    </lineage>
</organism>
<dbReference type="OrthoDB" id="5415580at2"/>
<dbReference type="AlphaFoldDB" id="A0A4Q6XW04"/>
<evidence type="ECO:0000259" key="2">
    <source>
        <dbReference type="Pfam" id="PF03972"/>
    </source>
</evidence>
<proteinExistence type="inferred from homology"/>
<dbReference type="InterPro" id="IPR042183">
    <property type="entry name" value="MmgE/PrpD_sf_1"/>
</dbReference>
<dbReference type="Gene3D" id="3.30.1330.120">
    <property type="entry name" value="2-methylcitrate dehydratase PrpD"/>
    <property type="match status" value="1"/>
</dbReference>
<dbReference type="EMBL" id="SGIS01000059">
    <property type="protein sequence ID" value="RZF60626.1"/>
    <property type="molecule type" value="Genomic_DNA"/>
</dbReference>
<dbReference type="InterPro" id="IPR005656">
    <property type="entry name" value="MmgE_PrpD"/>
</dbReference>
<dbReference type="PANTHER" id="PTHR16943:SF8">
    <property type="entry name" value="2-METHYLCITRATE DEHYDRATASE"/>
    <property type="match status" value="1"/>
</dbReference>
<feature type="domain" description="MmgE/PrpD C-terminal" evidence="3">
    <location>
        <begin position="266"/>
        <end position="423"/>
    </location>
</feature>
<keyword evidence="5" id="KW-1185">Reference proteome</keyword>
<gene>
    <name evidence="4" type="ORF">EWE75_22110</name>
</gene>
<comment type="similarity">
    <text evidence="1">Belongs to the PrpD family.</text>
</comment>
<accession>A0A4Q6XW04</accession>
<dbReference type="Proteomes" id="UP000292085">
    <property type="component" value="Unassembled WGS sequence"/>
</dbReference>
<evidence type="ECO:0000313" key="5">
    <source>
        <dbReference type="Proteomes" id="UP000292085"/>
    </source>
</evidence>
<protein>
    <submittedName>
        <fullName evidence="4">MmgE/PrpD family protein</fullName>
    </submittedName>
</protein>
<name>A0A4Q6XW04_9SPHN</name>
<evidence type="ECO:0000313" key="4">
    <source>
        <dbReference type="EMBL" id="RZF60626.1"/>
    </source>
</evidence>